<dbReference type="Pfam" id="PF00400">
    <property type="entry name" value="WD40"/>
    <property type="match status" value="3"/>
</dbReference>
<dbReference type="InterPro" id="IPR022052">
    <property type="entry name" value="Histone-bd_RBBP4-like_N"/>
</dbReference>
<keyword evidence="6" id="KW-0539">Nucleus</keyword>
<evidence type="ECO:0000256" key="7">
    <source>
        <dbReference type="PROSITE-ProRule" id="PRU00221"/>
    </source>
</evidence>
<organism evidence="9">
    <name type="scientific">Cucumis melo</name>
    <name type="common">Muskmelon</name>
    <dbReference type="NCBI Taxonomy" id="3656"/>
    <lineage>
        <taxon>Eukaryota</taxon>
        <taxon>Viridiplantae</taxon>
        <taxon>Streptophyta</taxon>
        <taxon>Embryophyta</taxon>
        <taxon>Tracheophyta</taxon>
        <taxon>Spermatophyta</taxon>
        <taxon>Magnoliopsida</taxon>
        <taxon>eudicotyledons</taxon>
        <taxon>Gunneridae</taxon>
        <taxon>Pentapetalae</taxon>
        <taxon>rosids</taxon>
        <taxon>fabids</taxon>
        <taxon>Cucurbitales</taxon>
        <taxon>Cucurbitaceae</taxon>
        <taxon>Benincaseae</taxon>
        <taxon>Cucumis</taxon>
    </lineage>
</organism>
<evidence type="ECO:0000256" key="2">
    <source>
        <dbReference type="ARBA" id="ARBA00009341"/>
    </source>
</evidence>
<accession>A0A9I9D5H3</accession>
<evidence type="ECO:0000256" key="3">
    <source>
        <dbReference type="ARBA" id="ARBA00022574"/>
    </source>
</evidence>
<reference evidence="9" key="1">
    <citation type="submission" date="2023-03" db="UniProtKB">
        <authorList>
            <consortium name="EnsemblPlants"/>
        </authorList>
    </citation>
    <scope>IDENTIFICATION</scope>
</reference>
<evidence type="ECO:0000256" key="1">
    <source>
        <dbReference type="ARBA" id="ARBA00004123"/>
    </source>
</evidence>
<dbReference type="PANTHER" id="PTHR22850">
    <property type="entry name" value="WD40 REPEAT FAMILY"/>
    <property type="match status" value="1"/>
</dbReference>
<dbReference type="PROSITE" id="PS00678">
    <property type="entry name" value="WD_REPEATS_1"/>
    <property type="match status" value="1"/>
</dbReference>
<keyword evidence="3 7" id="KW-0853">WD repeat</keyword>
<dbReference type="InterPro" id="IPR019775">
    <property type="entry name" value="WD40_repeat_CS"/>
</dbReference>
<comment type="subcellular location">
    <subcellularLocation>
        <location evidence="1">Nucleus</location>
    </subcellularLocation>
</comment>
<dbReference type="SMART" id="SM00320">
    <property type="entry name" value="WD40"/>
    <property type="match status" value="3"/>
</dbReference>
<dbReference type="Gramene" id="MELO3C013356.2.1">
    <property type="protein sequence ID" value="MELO3C013356.2.1"/>
    <property type="gene ID" value="MELO3C013356.2"/>
</dbReference>
<name>A0A9I9D5H3_CUCME</name>
<keyword evidence="5" id="KW-0156">Chromatin regulator</keyword>
<comment type="similarity">
    <text evidence="2">Belongs to the WD repeat RBAP46/RBAP48/MSI1 family.</text>
</comment>
<dbReference type="AlphaFoldDB" id="A0A9I9D5H3"/>
<dbReference type="InterPro" id="IPR001680">
    <property type="entry name" value="WD40_rpt"/>
</dbReference>
<dbReference type="PROSITE" id="PS50294">
    <property type="entry name" value="WD_REPEATS_REGION"/>
    <property type="match status" value="1"/>
</dbReference>
<dbReference type="Gene3D" id="2.130.10.10">
    <property type="entry name" value="YVTN repeat-like/Quinoprotein amine dehydrogenase"/>
    <property type="match status" value="1"/>
</dbReference>
<dbReference type="GO" id="GO:0005634">
    <property type="term" value="C:nucleus"/>
    <property type="evidence" value="ECO:0007669"/>
    <property type="project" value="UniProtKB-SubCell"/>
</dbReference>
<dbReference type="Pfam" id="PF12265">
    <property type="entry name" value="CAF1C_H4-bd"/>
    <property type="match status" value="1"/>
</dbReference>
<dbReference type="EnsemblPlants" id="MELO3C013356.2.1">
    <property type="protein sequence ID" value="MELO3C013356.2.1"/>
    <property type="gene ID" value="MELO3C013356.2"/>
</dbReference>
<evidence type="ECO:0000259" key="8">
    <source>
        <dbReference type="Pfam" id="PF12265"/>
    </source>
</evidence>
<dbReference type="GO" id="GO:0006325">
    <property type="term" value="P:chromatin organization"/>
    <property type="evidence" value="ECO:0007669"/>
    <property type="project" value="UniProtKB-KW"/>
</dbReference>
<dbReference type="PROSITE" id="PS50082">
    <property type="entry name" value="WD_REPEATS_2"/>
    <property type="match status" value="3"/>
</dbReference>
<feature type="repeat" description="WD" evidence="7">
    <location>
        <begin position="161"/>
        <end position="203"/>
    </location>
</feature>
<evidence type="ECO:0000256" key="6">
    <source>
        <dbReference type="ARBA" id="ARBA00023242"/>
    </source>
</evidence>
<dbReference type="InterPro" id="IPR015943">
    <property type="entry name" value="WD40/YVTN_repeat-like_dom_sf"/>
</dbReference>
<dbReference type="SUPFAM" id="SSF50978">
    <property type="entry name" value="WD40 repeat-like"/>
    <property type="match status" value="1"/>
</dbReference>
<evidence type="ECO:0000256" key="4">
    <source>
        <dbReference type="ARBA" id="ARBA00022737"/>
    </source>
</evidence>
<evidence type="ECO:0000313" key="9">
    <source>
        <dbReference type="EnsemblPlants" id="MELO3C013356.2.1"/>
    </source>
</evidence>
<feature type="domain" description="Histone-binding protein RBBP4-like N-terminal" evidence="8">
    <location>
        <begin position="13"/>
        <end position="82"/>
    </location>
</feature>
<dbReference type="InterPro" id="IPR036322">
    <property type="entry name" value="WD40_repeat_dom_sf"/>
</dbReference>
<sequence>MAGEEDGVDEVVEEFSIWKKNSPYLYDLLISHSLEWPSLTVDWVPSAPFLHQVNPSLAVHKLVLGTHTSEDVPNFLMVADAVFPVKSSETRIDISGEDPILPKIEITQKIRVEGEVNRARCMPQNPEIVGAKTSGCEVYVFNRAKQWEKDQGAVCDPDLRLRGHDKEGYGLSWSPFKEGYLLSGSNDQKICLWDVSSMADKNVLDAMHVYEAHESVVGDVSWHLKNENLFGSVGDDCLLVIWDLRTNKSVDSVRAHEEEVNYVSFNPYNEWILATASSDTTVGLFDLRRLAEPLHALSSHTSLGESIDLWLLVTGRECFKWSGIQIMKLCWHLLVMIEG</sequence>
<evidence type="ECO:0000256" key="5">
    <source>
        <dbReference type="ARBA" id="ARBA00022853"/>
    </source>
</evidence>
<feature type="repeat" description="WD" evidence="7">
    <location>
        <begin position="253"/>
        <end position="288"/>
    </location>
</feature>
<keyword evidence="4" id="KW-0677">Repeat</keyword>
<dbReference type="InterPro" id="IPR050459">
    <property type="entry name" value="WD_repeat_RBAP46/RBAP48/MSI1"/>
</dbReference>
<protein>
    <recommendedName>
        <fullName evidence="8">Histone-binding protein RBBP4-like N-terminal domain-containing protein</fullName>
    </recommendedName>
</protein>
<proteinExistence type="inferred from homology"/>
<feature type="repeat" description="WD" evidence="7">
    <location>
        <begin position="210"/>
        <end position="252"/>
    </location>
</feature>